<evidence type="ECO:0000313" key="3">
    <source>
        <dbReference type="Proteomes" id="UP001589776"/>
    </source>
</evidence>
<evidence type="ECO:0000313" key="2">
    <source>
        <dbReference type="EMBL" id="MFC0214106.1"/>
    </source>
</evidence>
<keyword evidence="1" id="KW-1133">Transmembrane helix</keyword>
<feature type="transmembrane region" description="Helical" evidence="1">
    <location>
        <begin position="6"/>
        <end position="24"/>
    </location>
</feature>
<keyword evidence="1" id="KW-0812">Transmembrane</keyword>
<evidence type="ECO:0000256" key="1">
    <source>
        <dbReference type="SAM" id="Phobius"/>
    </source>
</evidence>
<dbReference type="EMBL" id="JBHLWN010000068">
    <property type="protein sequence ID" value="MFC0214106.1"/>
    <property type="molecule type" value="Genomic_DNA"/>
</dbReference>
<sequence>MLTIQVILLCIIVFTVALSIGLSIRMRRELDPGKRGLYNSRLNISMGIMLISIAVSQLFFFNDSNLRRVFGTVCLLLGLFNLFAGIRNHGIYTRLLEQPKKQHQP</sequence>
<protein>
    <submittedName>
        <fullName evidence="2">YtpI family protein</fullName>
    </submittedName>
</protein>
<gene>
    <name evidence="2" type="ORF">ACFFK0_16890</name>
</gene>
<comment type="caution">
    <text evidence="2">The sequence shown here is derived from an EMBL/GenBank/DDBJ whole genome shotgun (WGS) entry which is preliminary data.</text>
</comment>
<feature type="transmembrane region" description="Helical" evidence="1">
    <location>
        <begin position="44"/>
        <end position="62"/>
    </location>
</feature>
<dbReference type="Proteomes" id="UP001589776">
    <property type="component" value="Unassembled WGS sequence"/>
</dbReference>
<organism evidence="2 3">
    <name type="scientific">Paenibacillus chartarius</name>
    <dbReference type="NCBI Taxonomy" id="747481"/>
    <lineage>
        <taxon>Bacteria</taxon>
        <taxon>Bacillati</taxon>
        <taxon>Bacillota</taxon>
        <taxon>Bacilli</taxon>
        <taxon>Bacillales</taxon>
        <taxon>Paenibacillaceae</taxon>
        <taxon>Paenibacillus</taxon>
    </lineage>
</organism>
<name>A0ABV6DN80_9BACL</name>
<feature type="transmembrane region" description="Helical" evidence="1">
    <location>
        <begin position="68"/>
        <end position="86"/>
    </location>
</feature>
<dbReference type="RefSeq" id="WP_377471444.1">
    <property type="nucleotide sequence ID" value="NZ_JBHLWN010000068.1"/>
</dbReference>
<reference evidence="2 3" key="1">
    <citation type="submission" date="2024-09" db="EMBL/GenBank/DDBJ databases">
        <authorList>
            <person name="Sun Q."/>
            <person name="Mori K."/>
        </authorList>
    </citation>
    <scope>NUCLEOTIDE SEQUENCE [LARGE SCALE GENOMIC DNA]</scope>
    <source>
        <strain evidence="2 3">CCM 7759</strain>
    </source>
</reference>
<keyword evidence="3" id="KW-1185">Reference proteome</keyword>
<proteinExistence type="predicted"/>
<keyword evidence="1" id="KW-0472">Membrane</keyword>
<dbReference type="Pfam" id="PF14007">
    <property type="entry name" value="YtpI"/>
    <property type="match status" value="1"/>
</dbReference>
<accession>A0ABV6DN80</accession>
<dbReference type="InterPro" id="IPR025618">
    <property type="entry name" value="YtpI"/>
</dbReference>